<dbReference type="PROSITE" id="PS50929">
    <property type="entry name" value="ABC_TM1F"/>
    <property type="match status" value="1"/>
</dbReference>
<evidence type="ECO:0000256" key="6">
    <source>
        <dbReference type="ARBA" id="ARBA00022807"/>
    </source>
</evidence>
<dbReference type="Gene3D" id="3.90.70.10">
    <property type="entry name" value="Cysteine proteinases"/>
    <property type="match status" value="1"/>
</dbReference>
<keyword evidence="6" id="KW-0645">Protease</keyword>
<keyword evidence="18" id="KW-1185">Reference proteome</keyword>
<dbReference type="PROSITE" id="PS50893">
    <property type="entry name" value="ABC_TRANSPORTER_2"/>
    <property type="match status" value="1"/>
</dbReference>
<feature type="transmembrane region" description="Helical" evidence="13">
    <location>
        <begin position="203"/>
        <end position="224"/>
    </location>
</feature>
<dbReference type="SUPFAM" id="SSF52540">
    <property type="entry name" value="P-loop containing nucleoside triphosphate hydrolases"/>
    <property type="match status" value="1"/>
</dbReference>
<evidence type="ECO:0000256" key="9">
    <source>
        <dbReference type="ARBA" id="ARBA00022989"/>
    </source>
</evidence>
<keyword evidence="6" id="KW-0788">Thiol protease</keyword>
<keyword evidence="9 13" id="KW-1133">Transmembrane helix</keyword>
<dbReference type="GO" id="GO:0005524">
    <property type="term" value="F:ATP binding"/>
    <property type="evidence" value="ECO:0007669"/>
    <property type="project" value="UniProtKB-KW"/>
</dbReference>
<feature type="transmembrane region" description="Helical" evidence="13">
    <location>
        <begin position="163"/>
        <end position="183"/>
    </location>
</feature>
<feature type="transmembrane region" description="Helical" evidence="13">
    <location>
        <begin position="305"/>
        <end position="324"/>
    </location>
</feature>
<dbReference type="PANTHER" id="PTHR24221:SF654">
    <property type="entry name" value="ATP-BINDING CASSETTE SUB-FAMILY B MEMBER 6"/>
    <property type="match status" value="1"/>
</dbReference>
<dbReference type="Pfam" id="PF03412">
    <property type="entry name" value="Peptidase_C39"/>
    <property type="match status" value="1"/>
</dbReference>
<evidence type="ECO:0000256" key="1">
    <source>
        <dbReference type="ARBA" id="ARBA00004651"/>
    </source>
</evidence>
<dbReference type="OrthoDB" id="9806127at2"/>
<dbReference type="Pfam" id="PF00005">
    <property type="entry name" value="ABC_tran"/>
    <property type="match status" value="1"/>
</dbReference>
<dbReference type="InterPro" id="IPR017871">
    <property type="entry name" value="ABC_transporter-like_CS"/>
</dbReference>
<dbReference type="PROSITE" id="PS00211">
    <property type="entry name" value="ABC_TRANSPORTER_1"/>
    <property type="match status" value="1"/>
</dbReference>
<dbReference type="InterPro" id="IPR039421">
    <property type="entry name" value="Type_1_exporter"/>
</dbReference>
<evidence type="ECO:0000256" key="7">
    <source>
        <dbReference type="ARBA" id="ARBA00022840"/>
    </source>
</evidence>
<dbReference type="InterPro" id="IPR036640">
    <property type="entry name" value="ABC1_TM_sf"/>
</dbReference>
<sequence length="721" mass="77424">MSETRTRQRPVRTVRRPQMEDADCGPACLSIIFAHHGRYVPVNEIREHCGVGRDGLSGRGLKAAADRYGFEIGAWRVDAAEVETLAVPLMVFVDSRHYAVLEGVRGRWAYLNDPAVGRVRLTRADFARRYSGVALVIKPGDTFVPGGRRFPLARSMAARARPYVTTLLAIAAVAALLAMPAAVTALLTRLLLGRVIGAGDTAWTAPALLGLLACAAFAFGGAWAQQRLLAAVQSAMAADFSGRYVWRLLRLPGDFFHRRQTGGLVTRISFGAGLALLLSDRAATAVAALLAMAAHSSILFSFHPYFAALAGVLAAVNLVAMRAVSRRSAPYQQQLIFDEHRRDGMAFNGVSMAESLKADGAEGWFFAKWAGLQARALQTTQDLARVTQSLLVVPAALGTLAGAATVICGAVLLSRGEVGLETVIAAQLLVSAFLMPVASLVGLGAEAQIAVAQTSMLDDALSAEPDPRHRDLPEVRDRAARLRGRVEFENVTFGYDRQQGPVVSSLSFVVEPGRRIAVVGRTGSGKSTVARLLTGAVEPWSGRILFDGEPRGDVPRELLTTSIGYVEQHLQVFEGSVADNLTLWDPTVPSYRLHRALRDAHVAEVVHRRGGLEGGWIKERGRNLSGGERQRLEIARALALAPAVLVLDEATSALDAETEALIDTELSARGCTCVIIAHRLSTVRDSDLILVMDGGRVVERGTHAALLAQDGRYRALVEEAV</sequence>
<dbReference type="InterPro" id="IPR005074">
    <property type="entry name" value="Peptidase_C39"/>
</dbReference>
<dbReference type="Proteomes" id="UP000198683">
    <property type="component" value="Unassembled WGS sequence"/>
</dbReference>
<name>A0A1G9HJY5_9ACTN</name>
<feature type="transmembrane region" description="Helical" evidence="13">
    <location>
        <begin position="390"/>
        <end position="412"/>
    </location>
</feature>
<evidence type="ECO:0000256" key="4">
    <source>
        <dbReference type="ARBA" id="ARBA00022692"/>
    </source>
</evidence>
<feature type="domain" description="Peptidase C39" evidence="16">
    <location>
        <begin position="18"/>
        <end position="137"/>
    </location>
</feature>
<gene>
    <name evidence="17" type="ORF">SAMN05421874_11675</name>
</gene>
<accession>A0A1G9HJY5</accession>
<dbReference type="STRING" id="683260.SAMN05421874_11675"/>
<dbReference type="GO" id="GO:0140359">
    <property type="term" value="F:ABC-type transporter activity"/>
    <property type="evidence" value="ECO:0007669"/>
    <property type="project" value="InterPro"/>
</dbReference>
<evidence type="ECO:0000256" key="8">
    <source>
        <dbReference type="ARBA" id="ARBA00022927"/>
    </source>
</evidence>
<evidence type="ECO:0000256" key="2">
    <source>
        <dbReference type="ARBA" id="ARBA00022448"/>
    </source>
</evidence>
<evidence type="ECO:0000259" key="15">
    <source>
        <dbReference type="PROSITE" id="PS50929"/>
    </source>
</evidence>
<keyword evidence="11" id="KW-0080">Bacteriocin transport</keyword>
<keyword evidence="8" id="KW-0653">Protein transport</keyword>
<feature type="transmembrane region" description="Helical" evidence="13">
    <location>
        <begin position="424"/>
        <end position="445"/>
    </location>
</feature>
<proteinExistence type="inferred from homology"/>
<feature type="domain" description="ABC transmembrane type-1" evidence="15">
    <location>
        <begin position="164"/>
        <end position="448"/>
    </location>
</feature>
<evidence type="ECO:0000256" key="5">
    <source>
        <dbReference type="ARBA" id="ARBA00022741"/>
    </source>
</evidence>
<evidence type="ECO:0000256" key="11">
    <source>
        <dbReference type="ARBA" id="ARBA00043264"/>
    </source>
</evidence>
<comment type="similarity">
    <text evidence="12">Belongs to the ABC transporter superfamily. Lipid exporter (TC 3.A.1.106) family.</text>
</comment>
<keyword evidence="3" id="KW-1003">Cell membrane</keyword>
<keyword evidence="7 17" id="KW-0067">ATP-binding</keyword>
<dbReference type="GO" id="GO:0034040">
    <property type="term" value="F:ATPase-coupled lipid transmembrane transporter activity"/>
    <property type="evidence" value="ECO:0007669"/>
    <property type="project" value="TreeGrafter"/>
</dbReference>
<dbReference type="Gene3D" id="3.40.50.300">
    <property type="entry name" value="P-loop containing nucleotide triphosphate hydrolases"/>
    <property type="match status" value="1"/>
</dbReference>
<dbReference type="Pfam" id="PF00664">
    <property type="entry name" value="ABC_membrane"/>
    <property type="match status" value="1"/>
</dbReference>
<protein>
    <submittedName>
        <fullName evidence="17">NHLM bacteriocin system ABC transporter, peptidase/ATP-binding protein</fullName>
    </submittedName>
</protein>
<keyword evidence="2" id="KW-0813">Transport</keyword>
<dbReference type="FunFam" id="3.40.50.300:FF:000299">
    <property type="entry name" value="ABC transporter ATP-binding protein/permease"/>
    <property type="match status" value="1"/>
</dbReference>
<feature type="domain" description="ABC transporter" evidence="14">
    <location>
        <begin position="486"/>
        <end position="719"/>
    </location>
</feature>
<dbReference type="EMBL" id="FNFB01000016">
    <property type="protein sequence ID" value="SDL13195.1"/>
    <property type="molecule type" value="Genomic_DNA"/>
</dbReference>
<dbReference type="SUPFAM" id="SSF90123">
    <property type="entry name" value="ABC transporter transmembrane region"/>
    <property type="match status" value="1"/>
</dbReference>
<dbReference type="GO" id="GO:0008234">
    <property type="term" value="F:cysteine-type peptidase activity"/>
    <property type="evidence" value="ECO:0007669"/>
    <property type="project" value="UniProtKB-KW"/>
</dbReference>
<organism evidence="17 18">
    <name type="scientific">Nonomuraea maritima</name>
    <dbReference type="NCBI Taxonomy" id="683260"/>
    <lineage>
        <taxon>Bacteria</taxon>
        <taxon>Bacillati</taxon>
        <taxon>Actinomycetota</taxon>
        <taxon>Actinomycetes</taxon>
        <taxon>Streptosporangiales</taxon>
        <taxon>Streptosporangiaceae</taxon>
        <taxon>Nonomuraea</taxon>
    </lineage>
</organism>
<comment type="subcellular location">
    <subcellularLocation>
        <location evidence="1">Cell membrane</location>
        <topology evidence="1">Multi-pass membrane protein</topology>
    </subcellularLocation>
</comment>
<keyword evidence="10 13" id="KW-0472">Membrane</keyword>
<dbReference type="GO" id="GO:0043213">
    <property type="term" value="P:bacteriocin transport"/>
    <property type="evidence" value="ECO:0007669"/>
    <property type="project" value="UniProtKB-KW"/>
</dbReference>
<dbReference type="GO" id="GO:0016887">
    <property type="term" value="F:ATP hydrolysis activity"/>
    <property type="evidence" value="ECO:0007669"/>
    <property type="project" value="InterPro"/>
</dbReference>
<dbReference type="GO" id="GO:0015031">
    <property type="term" value="P:protein transport"/>
    <property type="evidence" value="ECO:0007669"/>
    <property type="project" value="UniProtKB-KW"/>
</dbReference>
<dbReference type="InterPro" id="IPR003593">
    <property type="entry name" value="AAA+_ATPase"/>
</dbReference>
<dbReference type="GO" id="GO:0005886">
    <property type="term" value="C:plasma membrane"/>
    <property type="evidence" value="ECO:0007669"/>
    <property type="project" value="UniProtKB-SubCell"/>
</dbReference>
<evidence type="ECO:0000256" key="12">
    <source>
        <dbReference type="ARBA" id="ARBA00061644"/>
    </source>
</evidence>
<dbReference type="PANTHER" id="PTHR24221">
    <property type="entry name" value="ATP-BINDING CASSETTE SUB-FAMILY B"/>
    <property type="match status" value="1"/>
</dbReference>
<feature type="transmembrane region" description="Helical" evidence="13">
    <location>
        <begin position="268"/>
        <end position="293"/>
    </location>
</feature>
<evidence type="ECO:0000259" key="14">
    <source>
        <dbReference type="PROSITE" id="PS50893"/>
    </source>
</evidence>
<dbReference type="InterPro" id="IPR011527">
    <property type="entry name" value="ABC1_TM_dom"/>
</dbReference>
<keyword evidence="4 13" id="KW-0812">Transmembrane</keyword>
<evidence type="ECO:0000256" key="3">
    <source>
        <dbReference type="ARBA" id="ARBA00022475"/>
    </source>
</evidence>
<evidence type="ECO:0000313" key="18">
    <source>
        <dbReference type="Proteomes" id="UP000198683"/>
    </source>
</evidence>
<evidence type="ECO:0000256" key="10">
    <source>
        <dbReference type="ARBA" id="ARBA00023136"/>
    </source>
</evidence>
<keyword evidence="6" id="KW-0378">Hydrolase</keyword>
<evidence type="ECO:0000313" key="17">
    <source>
        <dbReference type="EMBL" id="SDL13195.1"/>
    </source>
</evidence>
<dbReference type="InterPro" id="IPR003439">
    <property type="entry name" value="ABC_transporter-like_ATP-bd"/>
</dbReference>
<dbReference type="PROSITE" id="PS50990">
    <property type="entry name" value="PEPTIDASE_C39"/>
    <property type="match status" value="1"/>
</dbReference>
<dbReference type="InterPro" id="IPR027417">
    <property type="entry name" value="P-loop_NTPase"/>
</dbReference>
<dbReference type="Gene3D" id="1.20.1560.10">
    <property type="entry name" value="ABC transporter type 1, transmembrane domain"/>
    <property type="match status" value="1"/>
</dbReference>
<dbReference type="SMART" id="SM00382">
    <property type="entry name" value="AAA"/>
    <property type="match status" value="1"/>
</dbReference>
<dbReference type="AlphaFoldDB" id="A0A1G9HJY5"/>
<keyword evidence="5" id="KW-0547">Nucleotide-binding</keyword>
<evidence type="ECO:0000256" key="13">
    <source>
        <dbReference type="SAM" id="Phobius"/>
    </source>
</evidence>
<reference evidence="17 18" key="1">
    <citation type="submission" date="2016-10" db="EMBL/GenBank/DDBJ databases">
        <authorList>
            <person name="de Groot N.N."/>
        </authorList>
    </citation>
    <scope>NUCLEOTIDE SEQUENCE [LARGE SCALE GENOMIC DNA]</scope>
    <source>
        <strain evidence="17 18">CGMCC 4.5681</strain>
    </source>
</reference>
<dbReference type="RefSeq" id="WP_143022166.1">
    <property type="nucleotide sequence ID" value="NZ_FNFB01000016.1"/>
</dbReference>
<dbReference type="GO" id="GO:0006508">
    <property type="term" value="P:proteolysis"/>
    <property type="evidence" value="ECO:0007669"/>
    <property type="project" value="InterPro"/>
</dbReference>
<evidence type="ECO:0000259" key="16">
    <source>
        <dbReference type="PROSITE" id="PS50990"/>
    </source>
</evidence>